<dbReference type="OMA" id="PLVFHNH"/>
<dbReference type="STRING" id="945553.A0A0D2PBT5"/>
<dbReference type="PANTHER" id="PTHR13032">
    <property type="entry name" value="MITOCHONDRIAL IMPORT INNER MEMBRANE TRANSLOCASE SUBUNIT TIM21"/>
    <property type="match status" value="1"/>
</dbReference>
<sequence length="373" mass="41738">MSINLRLISRTRCSAKLLRLSTNTHKCVHELKRSYATQRNSMDFGGKSQLLESLDTRQQQRSEPKHDNVGPFQLGLSQAARKGDPVKKWSELSTGGKVVRTTARTTNLGVILLGAGLSVLLIYSLTSELFSKNSPTVLYGDACERIKQSSRLAKYLNGPLTFHNNPPSSVRPRHRNRHVTSRVMVDAEGREHMIMTFYVQGRPEGEVAAPSETSYLEATSAWLQEKGSAISEISFDESVEWSKETAKNLWEKSLRAFKYLSGAPLPPPSLPTIPPSELGENAKKEAAKGWGFTGMFSSLKTSKNRSAPAPGHSGRYFTEGEVHADLVKNEDGYFVFRYLLVDLPNSRDWNPVRIFVERQPGIRDTEPVMRWVS</sequence>
<evidence type="ECO:0000256" key="8">
    <source>
        <dbReference type="ARBA" id="ARBA00023136"/>
    </source>
</evidence>
<dbReference type="InterPro" id="IPR038552">
    <property type="entry name" value="Tim21_IMS_sf"/>
</dbReference>
<dbReference type="PANTHER" id="PTHR13032:SF6">
    <property type="entry name" value="MITOCHONDRIAL IMPORT INNER MEMBRANE TRANSLOCASE SUBUNIT TIM21"/>
    <property type="match status" value="1"/>
</dbReference>
<keyword evidence="11" id="KW-1185">Reference proteome</keyword>
<evidence type="ECO:0000313" key="11">
    <source>
        <dbReference type="Proteomes" id="UP000054270"/>
    </source>
</evidence>
<keyword evidence="4 9" id="KW-0812">Transmembrane</keyword>
<dbReference type="AlphaFoldDB" id="A0A0D2PBT5"/>
<dbReference type="Pfam" id="PF08294">
    <property type="entry name" value="TIM21"/>
    <property type="match status" value="1"/>
</dbReference>
<dbReference type="GO" id="GO:0030150">
    <property type="term" value="P:protein import into mitochondrial matrix"/>
    <property type="evidence" value="ECO:0007669"/>
    <property type="project" value="UniProtKB-UniRule"/>
</dbReference>
<keyword evidence="9" id="KW-0999">Mitochondrion inner membrane</keyword>
<keyword evidence="8 9" id="KW-0472">Membrane</keyword>
<keyword evidence="7 9" id="KW-0496">Mitochondrion</keyword>
<dbReference type="EMBL" id="KN817529">
    <property type="protein sequence ID" value="KJA26046.1"/>
    <property type="molecule type" value="Genomic_DNA"/>
</dbReference>
<evidence type="ECO:0000256" key="1">
    <source>
        <dbReference type="ARBA" id="ARBA00004304"/>
    </source>
</evidence>
<keyword evidence="6 9" id="KW-1133">Transmembrane helix</keyword>
<evidence type="ECO:0000256" key="5">
    <source>
        <dbReference type="ARBA" id="ARBA00022946"/>
    </source>
</evidence>
<comment type="function">
    <text evidence="9">Essential component of the TIM23 complex, a complex that mediates the translocation of transit peptide-containing proteins across the mitochondrial inner membrane.</text>
</comment>
<organism evidence="10 11">
    <name type="scientific">Hypholoma sublateritium (strain FD-334 SS-4)</name>
    <dbReference type="NCBI Taxonomy" id="945553"/>
    <lineage>
        <taxon>Eukaryota</taxon>
        <taxon>Fungi</taxon>
        <taxon>Dikarya</taxon>
        <taxon>Basidiomycota</taxon>
        <taxon>Agaricomycotina</taxon>
        <taxon>Agaricomycetes</taxon>
        <taxon>Agaricomycetidae</taxon>
        <taxon>Agaricales</taxon>
        <taxon>Agaricineae</taxon>
        <taxon>Strophariaceae</taxon>
        <taxon>Hypholoma</taxon>
    </lineage>
</organism>
<comment type="subcellular location">
    <subcellularLocation>
        <location evidence="9">Mitochondrion inner membrane</location>
        <topology evidence="9">Single-pass membrane protein</topology>
    </subcellularLocation>
    <subcellularLocation>
        <location evidence="1">Mitochondrion membrane</location>
        <topology evidence="1">Single-pass membrane protein</topology>
    </subcellularLocation>
</comment>
<keyword evidence="9" id="KW-0811">Translocation</keyword>
<evidence type="ECO:0000256" key="7">
    <source>
        <dbReference type="ARBA" id="ARBA00023128"/>
    </source>
</evidence>
<reference evidence="11" key="1">
    <citation type="submission" date="2014-04" db="EMBL/GenBank/DDBJ databases">
        <title>Evolutionary Origins and Diversification of the Mycorrhizal Mutualists.</title>
        <authorList>
            <consortium name="DOE Joint Genome Institute"/>
            <consortium name="Mycorrhizal Genomics Consortium"/>
            <person name="Kohler A."/>
            <person name="Kuo A."/>
            <person name="Nagy L.G."/>
            <person name="Floudas D."/>
            <person name="Copeland A."/>
            <person name="Barry K.W."/>
            <person name="Cichocki N."/>
            <person name="Veneault-Fourrey C."/>
            <person name="LaButti K."/>
            <person name="Lindquist E.A."/>
            <person name="Lipzen A."/>
            <person name="Lundell T."/>
            <person name="Morin E."/>
            <person name="Murat C."/>
            <person name="Riley R."/>
            <person name="Ohm R."/>
            <person name="Sun H."/>
            <person name="Tunlid A."/>
            <person name="Henrissat B."/>
            <person name="Grigoriev I.V."/>
            <person name="Hibbett D.S."/>
            <person name="Martin F."/>
        </authorList>
    </citation>
    <scope>NUCLEOTIDE SEQUENCE [LARGE SCALE GENOMIC DNA]</scope>
    <source>
        <strain evidence="11">FD-334 SS-4</strain>
    </source>
</reference>
<evidence type="ECO:0000256" key="2">
    <source>
        <dbReference type="ARBA" id="ARBA00010867"/>
    </source>
</evidence>
<dbReference type="GO" id="GO:0005744">
    <property type="term" value="C:TIM23 mitochondrial import inner membrane translocase complex"/>
    <property type="evidence" value="ECO:0007669"/>
    <property type="project" value="UniProtKB-UniRule"/>
</dbReference>
<dbReference type="Proteomes" id="UP000054270">
    <property type="component" value="Unassembled WGS sequence"/>
</dbReference>
<keyword evidence="9" id="KW-0653">Protein transport</keyword>
<evidence type="ECO:0000256" key="3">
    <source>
        <dbReference type="ARBA" id="ARBA00020726"/>
    </source>
</evidence>
<evidence type="ECO:0000313" key="10">
    <source>
        <dbReference type="EMBL" id="KJA26046.1"/>
    </source>
</evidence>
<name>A0A0D2PBT5_HYPSF</name>
<protein>
    <recommendedName>
        <fullName evidence="3 9">Mitochondrial import inner membrane translocase subunit Tim21</fullName>
    </recommendedName>
</protein>
<dbReference type="Gene3D" id="3.10.450.320">
    <property type="entry name" value="Mitochondrial import inner membrane translocase subunit Tim21"/>
    <property type="match status" value="1"/>
</dbReference>
<keyword evidence="5" id="KW-0809">Transit peptide</keyword>
<dbReference type="OrthoDB" id="436405at2759"/>
<comment type="subunit">
    <text evidence="9">Component of the TIM23 complex.</text>
</comment>
<comment type="similarity">
    <text evidence="2 9">Belongs to the TIM21 family.</text>
</comment>
<keyword evidence="9" id="KW-0813">Transport</keyword>
<evidence type="ECO:0000256" key="9">
    <source>
        <dbReference type="RuleBase" id="RU367142"/>
    </source>
</evidence>
<evidence type="ECO:0000256" key="6">
    <source>
        <dbReference type="ARBA" id="ARBA00022989"/>
    </source>
</evidence>
<proteinExistence type="inferred from homology"/>
<dbReference type="InterPro" id="IPR013261">
    <property type="entry name" value="Tim21"/>
</dbReference>
<gene>
    <name evidence="10" type="ORF">HYPSUDRAFT_133768</name>
</gene>
<evidence type="ECO:0000256" key="4">
    <source>
        <dbReference type="ARBA" id="ARBA00022692"/>
    </source>
</evidence>
<accession>A0A0D2PBT5</accession>
<feature type="transmembrane region" description="Helical" evidence="9">
    <location>
        <begin position="107"/>
        <end position="125"/>
    </location>
</feature>